<feature type="compositionally biased region" description="Basic residues" evidence="1">
    <location>
        <begin position="137"/>
        <end position="149"/>
    </location>
</feature>
<dbReference type="Proteomes" id="UP000652761">
    <property type="component" value="Unassembled WGS sequence"/>
</dbReference>
<name>A0A843UGF9_COLES</name>
<evidence type="ECO:0000313" key="2">
    <source>
        <dbReference type="EMBL" id="MQL81146.1"/>
    </source>
</evidence>
<feature type="compositionally biased region" description="Polar residues" evidence="1">
    <location>
        <begin position="107"/>
        <end position="116"/>
    </location>
</feature>
<protein>
    <submittedName>
        <fullName evidence="2">Uncharacterized protein</fullName>
    </submittedName>
</protein>
<proteinExistence type="predicted"/>
<feature type="region of interest" description="Disordered" evidence="1">
    <location>
        <begin position="89"/>
        <end position="152"/>
    </location>
</feature>
<feature type="compositionally biased region" description="Basic and acidic residues" evidence="1">
    <location>
        <begin position="121"/>
        <end position="131"/>
    </location>
</feature>
<evidence type="ECO:0000256" key="1">
    <source>
        <dbReference type="SAM" id="MobiDB-lite"/>
    </source>
</evidence>
<sequence length="166" mass="18018">MGRAGKRTASTTSAFEFEGAGARVRTVCVVTLLRLAPDKRDLQMTQRRCPNLVFPSAPESALSAANSSTLIAWSTPSTGSRGWGFQAMETTSERGKPSSAKHHANRGGSTRKTTPNCWLVAHDKPSEHESCTDPQKGHRPTKHARKSRSLRTLPATQKLVALLIID</sequence>
<keyword evidence="3" id="KW-1185">Reference proteome</keyword>
<dbReference type="AlphaFoldDB" id="A0A843UGF9"/>
<dbReference type="EMBL" id="NMUH01000549">
    <property type="protein sequence ID" value="MQL81146.1"/>
    <property type="molecule type" value="Genomic_DNA"/>
</dbReference>
<organism evidence="2 3">
    <name type="scientific">Colocasia esculenta</name>
    <name type="common">Wild taro</name>
    <name type="synonym">Arum esculentum</name>
    <dbReference type="NCBI Taxonomy" id="4460"/>
    <lineage>
        <taxon>Eukaryota</taxon>
        <taxon>Viridiplantae</taxon>
        <taxon>Streptophyta</taxon>
        <taxon>Embryophyta</taxon>
        <taxon>Tracheophyta</taxon>
        <taxon>Spermatophyta</taxon>
        <taxon>Magnoliopsida</taxon>
        <taxon>Liliopsida</taxon>
        <taxon>Araceae</taxon>
        <taxon>Aroideae</taxon>
        <taxon>Colocasieae</taxon>
        <taxon>Colocasia</taxon>
    </lineage>
</organism>
<reference evidence="2" key="1">
    <citation type="submission" date="2017-07" db="EMBL/GenBank/DDBJ databases">
        <title>Taro Niue Genome Assembly and Annotation.</title>
        <authorList>
            <person name="Atibalentja N."/>
            <person name="Keating K."/>
            <person name="Fields C.J."/>
        </authorList>
    </citation>
    <scope>NUCLEOTIDE SEQUENCE</scope>
    <source>
        <strain evidence="2">Niue_2</strain>
        <tissue evidence="2">Leaf</tissue>
    </source>
</reference>
<evidence type="ECO:0000313" key="3">
    <source>
        <dbReference type="Proteomes" id="UP000652761"/>
    </source>
</evidence>
<gene>
    <name evidence="2" type="ORF">Taro_013608</name>
</gene>
<accession>A0A843UGF9</accession>
<comment type="caution">
    <text evidence="2">The sequence shown here is derived from an EMBL/GenBank/DDBJ whole genome shotgun (WGS) entry which is preliminary data.</text>
</comment>